<dbReference type="PANTHER" id="PTHR31325">
    <property type="entry name" value="OS01G0798800 PROTEIN-RELATED"/>
    <property type="match status" value="1"/>
</dbReference>
<dbReference type="Pfam" id="PF13968">
    <property type="entry name" value="DUF4220"/>
    <property type="match status" value="1"/>
</dbReference>
<name>A0A8T0PQ41_PANVG</name>
<feature type="transmembrane region" description="Helical" evidence="1">
    <location>
        <begin position="261"/>
        <end position="282"/>
    </location>
</feature>
<dbReference type="InterPro" id="IPR007658">
    <property type="entry name" value="DUF594"/>
</dbReference>
<keyword evidence="1" id="KW-1133">Transmembrane helix</keyword>
<dbReference type="Proteomes" id="UP000823388">
    <property type="component" value="Chromosome 8K"/>
</dbReference>
<dbReference type="EMBL" id="CM029051">
    <property type="protein sequence ID" value="KAG2562689.1"/>
    <property type="molecule type" value="Genomic_DNA"/>
</dbReference>
<accession>A0A8T0PQ41</accession>
<reference evidence="3" key="1">
    <citation type="submission" date="2020-05" db="EMBL/GenBank/DDBJ databases">
        <title>WGS assembly of Panicum virgatum.</title>
        <authorList>
            <person name="Lovell J.T."/>
            <person name="Jenkins J."/>
            <person name="Shu S."/>
            <person name="Juenger T.E."/>
            <person name="Schmutz J."/>
        </authorList>
    </citation>
    <scope>NUCLEOTIDE SEQUENCE</scope>
    <source>
        <strain evidence="3">AP13</strain>
    </source>
</reference>
<feature type="domain" description="DUF4220" evidence="2">
    <location>
        <begin position="47"/>
        <end position="359"/>
    </location>
</feature>
<feature type="transmembrane region" description="Helical" evidence="1">
    <location>
        <begin position="142"/>
        <end position="158"/>
    </location>
</feature>
<evidence type="ECO:0000313" key="4">
    <source>
        <dbReference type="Proteomes" id="UP000823388"/>
    </source>
</evidence>
<feature type="transmembrane region" description="Helical" evidence="1">
    <location>
        <begin position="13"/>
        <end position="32"/>
    </location>
</feature>
<proteinExistence type="predicted"/>
<feature type="transmembrane region" description="Helical" evidence="1">
    <location>
        <begin position="111"/>
        <end position="130"/>
    </location>
</feature>
<feature type="transmembrane region" description="Helical" evidence="1">
    <location>
        <begin position="44"/>
        <end position="64"/>
    </location>
</feature>
<protein>
    <recommendedName>
        <fullName evidence="2">DUF4220 domain-containing protein</fullName>
    </recommendedName>
</protein>
<feature type="transmembrane region" description="Helical" evidence="1">
    <location>
        <begin position="84"/>
        <end position="104"/>
    </location>
</feature>
<evidence type="ECO:0000259" key="2">
    <source>
        <dbReference type="Pfam" id="PF13968"/>
    </source>
</evidence>
<dbReference type="InterPro" id="IPR025315">
    <property type="entry name" value="DUF4220"/>
</dbReference>
<organism evidence="3 4">
    <name type="scientific">Panicum virgatum</name>
    <name type="common">Blackwell switchgrass</name>
    <dbReference type="NCBI Taxonomy" id="38727"/>
    <lineage>
        <taxon>Eukaryota</taxon>
        <taxon>Viridiplantae</taxon>
        <taxon>Streptophyta</taxon>
        <taxon>Embryophyta</taxon>
        <taxon>Tracheophyta</taxon>
        <taxon>Spermatophyta</taxon>
        <taxon>Magnoliopsida</taxon>
        <taxon>Liliopsida</taxon>
        <taxon>Poales</taxon>
        <taxon>Poaceae</taxon>
        <taxon>PACMAD clade</taxon>
        <taxon>Panicoideae</taxon>
        <taxon>Panicodae</taxon>
        <taxon>Paniceae</taxon>
        <taxon>Panicinae</taxon>
        <taxon>Panicum</taxon>
        <taxon>Panicum sect. Hiantes</taxon>
    </lineage>
</organism>
<keyword evidence="1" id="KW-0812">Transmembrane</keyword>
<dbReference type="AlphaFoldDB" id="A0A8T0PQ41"/>
<comment type="caution">
    <text evidence="3">The sequence shown here is derived from an EMBL/GenBank/DDBJ whole genome shotgun (WGS) entry which is preliminary data.</text>
</comment>
<gene>
    <name evidence="3" type="ORF">PVAP13_8KG250700</name>
</gene>
<evidence type="ECO:0000256" key="1">
    <source>
        <dbReference type="SAM" id="Phobius"/>
    </source>
</evidence>
<keyword evidence="4" id="KW-1185">Reference proteome</keyword>
<feature type="transmembrane region" description="Helical" evidence="1">
    <location>
        <begin position="302"/>
        <end position="322"/>
    </location>
</feature>
<keyword evidence="1" id="KW-0472">Membrane</keyword>
<evidence type="ECO:0000313" key="3">
    <source>
        <dbReference type="EMBL" id="KAG2562689.1"/>
    </source>
</evidence>
<dbReference type="Pfam" id="PF04578">
    <property type="entry name" value="DUF594"/>
    <property type="match status" value="1"/>
</dbReference>
<sequence length="632" mass="71413">MENLTKQILPWEIHLLVLISFGLQIFLFFTGGLRRHGSNKFLRLSIWIAYLGADLVAIYALGYLSRHEGVTPGCDTLRGTHPLAFFWAPFLIIHLGGQDTITAFAMEDNSLWLRHLLNLVVQVALAIYVFWKSMSNKQSMELLISGIALFIAGIIKYGERIWSLKSGSFESLKSSTGNHYKHRLPEAIRADAGSYSDAVCTSLLSMVDVFHIFSARPGERYMRQHGPMQPKKLLKVLEVQLGMMYDDLYTKAHVLRTKSGILLRGISQMCLVVALTLFLAGARQSYRRADIVVTYSLFAGSFFLEACAVFIFMTSPWTLAWLQQARKQDKLARFSWFLFSMAWPEKRPLWANVVGQCNLYGWLEEGQDTPRSCSQLVRTMVTKLGTLIGLEKEKVFWVSSNLFGTEYVKADNVMDCLLQGVARLFDEQADINGIIQIPQIWLKDRDLMREAAPAGSDGCHSSWWQFVSDAYTRDFSSTICVVHFLTEACFVVVVALSECSESELEARVEAGTEHLVELCRALSRYSMYLLVNHPSLLPVSANTVATLERSRPILQEMDSGRVPRQVDVRKLEEIRDVWTGIIIYVAAKSRPEMHAAQLARGGELLTFVWLLLAEYKLGDSGGVRLELTNLIF</sequence>